<gene>
    <name evidence="1" type="ORF">DARMORV10_C09P32990.1</name>
</gene>
<feature type="non-terminal residue" evidence="1">
    <location>
        <position position="1"/>
    </location>
</feature>
<dbReference type="EMBL" id="HG994373">
    <property type="protein sequence ID" value="CAF1741136.1"/>
    <property type="molecule type" value="Genomic_DNA"/>
</dbReference>
<reference evidence="1" key="1">
    <citation type="submission" date="2021-01" db="EMBL/GenBank/DDBJ databases">
        <authorList>
            <consortium name="Genoscope - CEA"/>
            <person name="William W."/>
        </authorList>
    </citation>
    <scope>NUCLEOTIDE SEQUENCE</scope>
</reference>
<dbReference type="AlphaFoldDB" id="A0A816IT88"/>
<organism evidence="1">
    <name type="scientific">Brassica napus</name>
    <name type="common">Rape</name>
    <dbReference type="NCBI Taxonomy" id="3708"/>
    <lineage>
        <taxon>Eukaryota</taxon>
        <taxon>Viridiplantae</taxon>
        <taxon>Streptophyta</taxon>
        <taxon>Embryophyta</taxon>
        <taxon>Tracheophyta</taxon>
        <taxon>Spermatophyta</taxon>
        <taxon>Magnoliopsida</taxon>
        <taxon>eudicotyledons</taxon>
        <taxon>Gunneridae</taxon>
        <taxon>Pentapetalae</taxon>
        <taxon>rosids</taxon>
        <taxon>malvids</taxon>
        <taxon>Brassicales</taxon>
        <taxon>Brassicaceae</taxon>
        <taxon>Brassiceae</taxon>
        <taxon>Brassica</taxon>
    </lineage>
</organism>
<proteinExistence type="predicted"/>
<name>A0A816IT88_BRANA</name>
<accession>A0A816IT88</accession>
<protein>
    <submittedName>
        <fullName evidence="1">(rape) hypothetical protein</fullName>
    </submittedName>
</protein>
<dbReference type="Proteomes" id="UP001295469">
    <property type="component" value="Chromosome C09"/>
</dbReference>
<evidence type="ECO:0000313" key="1">
    <source>
        <dbReference type="EMBL" id="CAF1741136.1"/>
    </source>
</evidence>
<sequence>QQRDGEVAAALGIEGLESRLSTDSVDWGRMMPPRIALALKINCVWMAGFEHAGQREIPVTSRFAIHLCSSERVFHKPYAFFPSLVFYFSLRSEISIWIL</sequence>